<dbReference type="Proteomes" id="UP000789920">
    <property type="component" value="Unassembled WGS sequence"/>
</dbReference>
<name>A0ACA9PPS2_9GLOM</name>
<comment type="caution">
    <text evidence="1">The sequence shown here is derived from an EMBL/GenBank/DDBJ whole genome shotgun (WGS) entry which is preliminary data.</text>
</comment>
<feature type="non-terminal residue" evidence="1">
    <location>
        <position position="341"/>
    </location>
</feature>
<reference evidence="1" key="1">
    <citation type="submission" date="2021-06" db="EMBL/GenBank/DDBJ databases">
        <authorList>
            <person name="Kallberg Y."/>
            <person name="Tangrot J."/>
            <person name="Rosling A."/>
        </authorList>
    </citation>
    <scope>NUCLEOTIDE SEQUENCE</scope>
    <source>
        <strain evidence="1">MA461A</strain>
    </source>
</reference>
<keyword evidence="2" id="KW-1185">Reference proteome</keyword>
<gene>
    <name evidence="1" type="ORF">RPERSI_LOCUS11139</name>
</gene>
<evidence type="ECO:0000313" key="1">
    <source>
        <dbReference type="EMBL" id="CAG8719074.1"/>
    </source>
</evidence>
<protein>
    <submittedName>
        <fullName evidence="1">23535_t:CDS:1</fullName>
    </submittedName>
</protein>
<proteinExistence type="predicted"/>
<accession>A0ACA9PPS2</accession>
<evidence type="ECO:0000313" key="2">
    <source>
        <dbReference type="Proteomes" id="UP000789920"/>
    </source>
</evidence>
<dbReference type="EMBL" id="CAJVQC010022655">
    <property type="protein sequence ID" value="CAG8719074.1"/>
    <property type="molecule type" value="Genomic_DNA"/>
</dbReference>
<sequence>MLKRKRDNNKSGTKKKTCAIDSCVVGDEKAYNAYRNPPNRNEDGKELDATGSIVEYYKVPVAGSKTLLTSLIQKIRLHFFLVRICDKDLARKTQNDITPEEILVDPEKLDDPELKDYFQILAKYYREINCDQTGCLLKDWNFYMYYQFSKDKQKVCILPEEDDTDNQNFSIQAKQTGLPVYFSDGVIEIAYKPDTIKLIDNENLDQKINNLKLSQNLINDLQKLRISRLDKLHLEQYGYYTDLKDKTEEISILNNLFDTINNDKILMTMQISTLLKKKDSTQLENIWKDTIDDAKYLDDKQKDELHKLKNLYEIREERIASLRQPPLPKRPAKDEDINSLL</sequence>
<organism evidence="1 2">
    <name type="scientific">Racocetra persica</name>
    <dbReference type="NCBI Taxonomy" id="160502"/>
    <lineage>
        <taxon>Eukaryota</taxon>
        <taxon>Fungi</taxon>
        <taxon>Fungi incertae sedis</taxon>
        <taxon>Mucoromycota</taxon>
        <taxon>Glomeromycotina</taxon>
        <taxon>Glomeromycetes</taxon>
        <taxon>Diversisporales</taxon>
        <taxon>Gigasporaceae</taxon>
        <taxon>Racocetra</taxon>
    </lineage>
</organism>